<dbReference type="EMBL" id="CP043909">
    <property type="protein sequence ID" value="QER40006.1"/>
    <property type="molecule type" value="Genomic_DNA"/>
</dbReference>
<dbReference type="KEGG" id="asue:F2A31_09845"/>
<name>A0A5P1UXV9_9GAMM</name>
<dbReference type="AlphaFoldDB" id="A0A5P1UXV9"/>
<dbReference type="Proteomes" id="UP000325177">
    <property type="component" value="Chromosome"/>
</dbReference>
<evidence type="ECO:0000313" key="2">
    <source>
        <dbReference type="Proteomes" id="UP000325177"/>
    </source>
</evidence>
<gene>
    <name evidence="1" type="ORF">F2A31_09845</name>
</gene>
<evidence type="ECO:0000313" key="1">
    <source>
        <dbReference type="EMBL" id="QER40006.1"/>
    </source>
</evidence>
<accession>A0A5P1UXV9</accession>
<reference evidence="1 2" key="1">
    <citation type="submission" date="2019-09" db="EMBL/GenBank/DDBJ databases">
        <title>Acinetobacter sp. C16S1 isolated from saline soil.</title>
        <authorList>
            <person name="Xu L."/>
            <person name="Sun J.-Q."/>
        </authorList>
    </citation>
    <scope>NUCLEOTIDE SEQUENCE [LARGE SCALE GENOMIC DNA]</scope>
    <source>
        <strain evidence="1 2">C16S1</strain>
    </source>
</reference>
<keyword evidence="2" id="KW-1185">Reference proteome</keyword>
<protein>
    <submittedName>
        <fullName evidence="1">Uncharacterized protein</fullName>
    </submittedName>
</protein>
<sequence>MSDLKDHEVVSIFKQYLYPLSAKLTEMLNEHFSHQTERRGCGYTQATRVIAEFVSQPRDALGFQDLRIFDDYDTKGLRNILSQAASYGLELTTWRHLDIHVDVQQSLKRLNPDDGYTQNLQQEVDFQAKLRTLYQYAEREESRLICQLLADIILPQDVQHIEIIECQALEEKPKVGSCPMAEKFFLRIAHHRLLRQGEINIFVDEHDQPVMMEKMNMGDNHSCISLVPLLMNGVRLPAGSLFSTNYEIEPLEKNKNKQYKGYVIPISSMKGFWFLRLTTLAVSPENRARAFGYHFKQQVDNGLFRPDTTELSQLMEIAQDQIYVGNPC</sequence>
<organism evidence="1 2">
    <name type="scientific">Acinetobacter suaedae</name>
    <dbReference type="NCBI Taxonomy" id="2609668"/>
    <lineage>
        <taxon>Bacteria</taxon>
        <taxon>Pseudomonadati</taxon>
        <taxon>Pseudomonadota</taxon>
        <taxon>Gammaproteobacteria</taxon>
        <taxon>Moraxellales</taxon>
        <taxon>Moraxellaceae</taxon>
        <taxon>Acinetobacter</taxon>
    </lineage>
</organism>
<proteinExistence type="predicted"/>
<dbReference type="RefSeq" id="WP_150026237.1">
    <property type="nucleotide sequence ID" value="NZ_CP043909.1"/>
</dbReference>